<reference evidence="8 9" key="1">
    <citation type="submission" date="2017-05" db="EMBL/GenBank/DDBJ databases">
        <authorList>
            <person name="Varghese N."/>
            <person name="Submissions S."/>
        </authorList>
    </citation>
    <scope>NUCLEOTIDE SEQUENCE [LARGE SCALE GENOMIC DNA]</scope>
    <source>
        <strain evidence="8 9">SM16</strain>
    </source>
</reference>
<dbReference type="InterPro" id="IPR055259">
    <property type="entry name" value="YkvP/CgeB_Glyco_trans-like"/>
</dbReference>
<dbReference type="PANTHER" id="PTHR43078">
    <property type="entry name" value="UDP-GLUCURONIC ACID DECARBOXYLASE-RELATED"/>
    <property type="match status" value="1"/>
</dbReference>
<dbReference type="SUPFAM" id="SSF51735">
    <property type="entry name" value="NAD(P)-binding Rossmann-fold domains"/>
    <property type="match status" value="1"/>
</dbReference>
<evidence type="ECO:0000259" key="6">
    <source>
        <dbReference type="Pfam" id="PF01370"/>
    </source>
</evidence>
<sequence>MKLVVLGLSLGSSWGNGHATTFRALLAAFAARGHEVLFLEREVPWYSGDNRDLVDPDFCRLEYYRDLDDLRHYGSEIAAADAVVVGSYVPEGVEVSRYVQAMAKGVRAFYDIDTPVTLAKLLKGDFEYLSPEVIPGFDVYLSFTGGPTLRRIEQDYGSPAARALYCSVDPAAYRPLVTPPLWDLTYLGTYSPDRQPTLDRLLLEPARRRPDLRFAVAGPQYPDDIDWPANVERIEHLPPAEHAAFYNASRMTLNVTRADMIAAGWSPSVRLFEAAACGTPILSDRWDGIESLFVPGSEIVLADTTEDALAALDADQRRVGTAARQRVLEAHTAAHRAAELEAHLQEASQKKKGRAKETMTMKTADHQPLTLVAGGAGFIGSHLCAELLARGHRVLCLDNLQTARPSNLRLLEGHPNFAFIEGDIVNPLPAAVIERTNEIGRIYNLACAASPPQYQADPEHTMLTCVVGTDHLLRLAEASGARFLLTSTSEVYGDPEVHPQREDYRGWVNCTGPRACYDEGKRAAEAMAFDFARMGRAQVRVARIFNTFGPHMHPDDGRVVSNLICQALSGRDVTIYGDGTQTRSFCYVSDMVEGLIALMECDIDGLEPINLGNPEERTVSELLEAIVDLVDRPVTVTHLPLPVDDPRRRRPDISRAKAQLGWTPRTPLHEGLALTCAWFAEEIGATPSEDQPTISVAAE</sequence>
<dbReference type="EMBL" id="FXUI01000001">
    <property type="protein sequence ID" value="SMP52799.1"/>
    <property type="molecule type" value="Genomic_DNA"/>
</dbReference>
<dbReference type="InterPro" id="IPR044516">
    <property type="entry name" value="UXS-like"/>
</dbReference>
<dbReference type="Pfam" id="PF13524">
    <property type="entry name" value="Glyco_trans_1_2"/>
    <property type="match status" value="1"/>
</dbReference>
<feature type="coiled-coil region" evidence="5">
    <location>
        <begin position="330"/>
        <end position="357"/>
    </location>
</feature>
<keyword evidence="9" id="KW-1185">Reference proteome</keyword>
<dbReference type="RefSeq" id="WP_346770649.1">
    <property type="nucleotide sequence ID" value="NZ_FXUI01000001.1"/>
</dbReference>
<name>A0ABY1PY38_9SPHN</name>
<keyword evidence="4" id="KW-0456">Lyase</keyword>
<evidence type="ECO:0000256" key="4">
    <source>
        <dbReference type="ARBA" id="ARBA00023239"/>
    </source>
</evidence>
<evidence type="ECO:0000313" key="9">
    <source>
        <dbReference type="Proteomes" id="UP001157910"/>
    </source>
</evidence>
<dbReference type="CDD" id="cd05230">
    <property type="entry name" value="UGD_SDR_e"/>
    <property type="match status" value="1"/>
</dbReference>
<dbReference type="PANTHER" id="PTHR43078:SF6">
    <property type="entry name" value="UDP-GLUCURONIC ACID DECARBOXYLASE 1"/>
    <property type="match status" value="1"/>
</dbReference>
<evidence type="ECO:0000256" key="1">
    <source>
        <dbReference type="ARBA" id="ARBA00001911"/>
    </source>
</evidence>
<evidence type="ECO:0000256" key="5">
    <source>
        <dbReference type="SAM" id="Coils"/>
    </source>
</evidence>
<dbReference type="InterPro" id="IPR036291">
    <property type="entry name" value="NAD(P)-bd_dom_sf"/>
</dbReference>
<proteinExistence type="predicted"/>
<protein>
    <submittedName>
        <fullName evidence="8">Spore maturation protein CgeB</fullName>
    </submittedName>
</protein>
<dbReference type="Pfam" id="PF01370">
    <property type="entry name" value="Epimerase"/>
    <property type="match status" value="1"/>
</dbReference>
<dbReference type="Gene3D" id="3.40.50.2000">
    <property type="entry name" value="Glycogen Phosphorylase B"/>
    <property type="match status" value="1"/>
</dbReference>
<feature type="domain" description="NAD-dependent epimerase/dehydratase" evidence="6">
    <location>
        <begin position="371"/>
        <end position="611"/>
    </location>
</feature>
<dbReference type="Proteomes" id="UP001157910">
    <property type="component" value="Unassembled WGS sequence"/>
</dbReference>
<dbReference type="SUPFAM" id="SSF53756">
    <property type="entry name" value="UDP-Glycosyltransferase/glycogen phosphorylase"/>
    <property type="match status" value="1"/>
</dbReference>
<keyword evidence="2" id="KW-0210">Decarboxylase</keyword>
<keyword evidence="5" id="KW-0175">Coiled coil</keyword>
<evidence type="ECO:0000259" key="7">
    <source>
        <dbReference type="Pfam" id="PF13524"/>
    </source>
</evidence>
<feature type="domain" description="Spore protein YkvP/CgeB glycosyl transferase-like" evidence="7">
    <location>
        <begin position="195"/>
        <end position="341"/>
    </location>
</feature>
<comment type="caution">
    <text evidence="8">The sequence shown here is derived from an EMBL/GenBank/DDBJ whole genome shotgun (WGS) entry which is preliminary data.</text>
</comment>
<accession>A0ABY1PY38</accession>
<evidence type="ECO:0000256" key="2">
    <source>
        <dbReference type="ARBA" id="ARBA00022793"/>
    </source>
</evidence>
<gene>
    <name evidence="8" type="ORF">SAMN06296065_101335</name>
</gene>
<dbReference type="Gene3D" id="3.40.50.720">
    <property type="entry name" value="NAD(P)-binding Rossmann-like Domain"/>
    <property type="match status" value="1"/>
</dbReference>
<organism evidence="8 9">
    <name type="scientific">Novosphingobium panipatense</name>
    <dbReference type="NCBI Taxonomy" id="428991"/>
    <lineage>
        <taxon>Bacteria</taxon>
        <taxon>Pseudomonadati</taxon>
        <taxon>Pseudomonadota</taxon>
        <taxon>Alphaproteobacteria</taxon>
        <taxon>Sphingomonadales</taxon>
        <taxon>Sphingomonadaceae</taxon>
        <taxon>Novosphingobium</taxon>
    </lineage>
</organism>
<keyword evidence="3" id="KW-0520">NAD</keyword>
<dbReference type="InterPro" id="IPR001509">
    <property type="entry name" value="Epimerase_deHydtase"/>
</dbReference>
<evidence type="ECO:0000313" key="8">
    <source>
        <dbReference type="EMBL" id="SMP52799.1"/>
    </source>
</evidence>
<comment type="cofactor">
    <cofactor evidence="1">
        <name>NAD(+)</name>
        <dbReference type="ChEBI" id="CHEBI:57540"/>
    </cofactor>
</comment>
<evidence type="ECO:0000256" key="3">
    <source>
        <dbReference type="ARBA" id="ARBA00023027"/>
    </source>
</evidence>